<keyword evidence="7" id="KW-0449">Lipoprotein</keyword>
<dbReference type="OrthoDB" id="2146436at2759"/>
<dbReference type="Pfam" id="PF20238">
    <property type="entry name" value="BIM1-like_dom"/>
    <property type="match status" value="1"/>
</dbReference>
<name>A0A6G1JGF7_9PLEO</name>
<feature type="domain" description="Copper acquisition factor BIM1-like" evidence="10">
    <location>
        <begin position="16"/>
        <end position="165"/>
    </location>
</feature>
<accession>A0A6G1JGF7</accession>
<dbReference type="InterPro" id="IPR046936">
    <property type="entry name" value="BIM1-like"/>
</dbReference>
<evidence type="ECO:0000256" key="2">
    <source>
        <dbReference type="ARBA" id="ARBA00022475"/>
    </source>
</evidence>
<keyword evidence="3" id="KW-0336">GPI-anchor</keyword>
<keyword evidence="12" id="KW-1185">Reference proteome</keyword>
<evidence type="ECO:0000256" key="7">
    <source>
        <dbReference type="ARBA" id="ARBA00023288"/>
    </source>
</evidence>
<protein>
    <recommendedName>
        <fullName evidence="10">Copper acquisition factor BIM1-like domain-containing protein</fullName>
    </recommendedName>
</protein>
<feature type="signal peptide" evidence="9">
    <location>
        <begin position="1"/>
        <end position="17"/>
    </location>
</feature>
<dbReference type="AlphaFoldDB" id="A0A6G1JGF7"/>
<dbReference type="CDD" id="cd21176">
    <property type="entry name" value="LPMO_auxiliary-like"/>
    <property type="match status" value="1"/>
</dbReference>
<keyword evidence="4 9" id="KW-0732">Signal</keyword>
<dbReference type="GO" id="GO:0098552">
    <property type="term" value="C:side of membrane"/>
    <property type="evidence" value="ECO:0007669"/>
    <property type="project" value="UniProtKB-KW"/>
</dbReference>
<evidence type="ECO:0000256" key="6">
    <source>
        <dbReference type="ARBA" id="ARBA00023180"/>
    </source>
</evidence>
<dbReference type="Proteomes" id="UP000799291">
    <property type="component" value="Unassembled WGS sequence"/>
</dbReference>
<dbReference type="PANTHER" id="PTHR34992">
    <property type="entry name" value="HYPHAL ANASTAMOSIS-7 PROTEIN"/>
    <property type="match status" value="1"/>
</dbReference>
<evidence type="ECO:0000256" key="3">
    <source>
        <dbReference type="ARBA" id="ARBA00022622"/>
    </source>
</evidence>
<proteinExistence type="predicted"/>
<evidence type="ECO:0000313" key="11">
    <source>
        <dbReference type="EMBL" id="KAF2689321.1"/>
    </source>
</evidence>
<feature type="compositionally biased region" description="Low complexity" evidence="8">
    <location>
        <begin position="178"/>
        <end position="198"/>
    </location>
</feature>
<dbReference type="EMBL" id="MU005572">
    <property type="protein sequence ID" value="KAF2689321.1"/>
    <property type="molecule type" value="Genomic_DNA"/>
</dbReference>
<keyword evidence="5" id="KW-0472">Membrane</keyword>
<evidence type="ECO:0000256" key="4">
    <source>
        <dbReference type="ARBA" id="ARBA00022729"/>
    </source>
</evidence>
<evidence type="ECO:0000313" key="12">
    <source>
        <dbReference type="Proteomes" id="UP000799291"/>
    </source>
</evidence>
<evidence type="ECO:0000259" key="10">
    <source>
        <dbReference type="Pfam" id="PF20238"/>
    </source>
</evidence>
<reference evidence="11" key="1">
    <citation type="journal article" date="2020" name="Stud. Mycol.">
        <title>101 Dothideomycetes genomes: a test case for predicting lifestyles and emergence of pathogens.</title>
        <authorList>
            <person name="Haridas S."/>
            <person name="Albert R."/>
            <person name="Binder M."/>
            <person name="Bloem J."/>
            <person name="Labutti K."/>
            <person name="Salamov A."/>
            <person name="Andreopoulos B."/>
            <person name="Baker S."/>
            <person name="Barry K."/>
            <person name="Bills G."/>
            <person name="Bluhm B."/>
            <person name="Cannon C."/>
            <person name="Castanera R."/>
            <person name="Culley D."/>
            <person name="Daum C."/>
            <person name="Ezra D."/>
            <person name="Gonzalez J."/>
            <person name="Henrissat B."/>
            <person name="Kuo A."/>
            <person name="Liang C."/>
            <person name="Lipzen A."/>
            <person name="Lutzoni F."/>
            <person name="Magnuson J."/>
            <person name="Mondo S."/>
            <person name="Nolan M."/>
            <person name="Ohm R."/>
            <person name="Pangilinan J."/>
            <person name="Park H.-J."/>
            <person name="Ramirez L."/>
            <person name="Alfaro M."/>
            <person name="Sun H."/>
            <person name="Tritt A."/>
            <person name="Yoshinaga Y."/>
            <person name="Zwiers L.-H."/>
            <person name="Turgeon B."/>
            <person name="Goodwin S."/>
            <person name="Spatafora J."/>
            <person name="Crous P."/>
            <person name="Grigoriev I."/>
        </authorList>
    </citation>
    <scope>NUCLEOTIDE SEQUENCE</scope>
    <source>
        <strain evidence="11">CBS 122367</strain>
    </source>
</reference>
<evidence type="ECO:0000256" key="9">
    <source>
        <dbReference type="SAM" id="SignalP"/>
    </source>
</evidence>
<gene>
    <name evidence="11" type="ORF">K458DRAFT_358012</name>
</gene>
<evidence type="ECO:0000256" key="1">
    <source>
        <dbReference type="ARBA" id="ARBA00004609"/>
    </source>
</evidence>
<dbReference type="GO" id="GO:0005886">
    <property type="term" value="C:plasma membrane"/>
    <property type="evidence" value="ECO:0007669"/>
    <property type="project" value="UniProtKB-SubCell"/>
</dbReference>
<dbReference type="InterPro" id="IPR046530">
    <property type="entry name" value="BIM1-like_dom"/>
</dbReference>
<keyword evidence="2" id="KW-1003">Cell membrane</keyword>
<organism evidence="11 12">
    <name type="scientific">Lentithecium fluviatile CBS 122367</name>
    <dbReference type="NCBI Taxonomy" id="1168545"/>
    <lineage>
        <taxon>Eukaryota</taxon>
        <taxon>Fungi</taxon>
        <taxon>Dikarya</taxon>
        <taxon>Ascomycota</taxon>
        <taxon>Pezizomycotina</taxon>
        <taxon>Dothideomycetes</taxon>
        <taxon>Pleosporomycetidae</taxon>
        <taxon>Pleosporales</taxon>
        <taxon>Massarineae</taxon>
        <taxon>Lentitheciaceae</taxon>
        <taxon>Lentithecium</taxon>
    </lineage>
</organism>
<dbReference type="PANTHER" id="PTHR34992:SF1">
    <property type="entry name" value="COPPER ACQUISITION FACTOR BIM1-LIKE DOMAIN-CONTAINING PROTEIN"/>
    <property type="match status" value="1"/>
</dbReference>
<evidence type="ECO:0000256" key="5">
    <source>
        <dbReference type="ARBA" id="ARBA00023136"/>
    </source>
</evidence>
<feature type="chain" id="PRO_5026196456" description="Copper acquisition factor BIM1-like domain-containing protein" evidence="9">
    <location>
        <begin position="18"/>
        <end position="222"/>
    </location>
</feature>
<sequence>MLSNALSLFALLPLTSAHFLLTWPTARGFDDANAGSFPCGSFDSVSSNRTDFPMSGGPLQLDMHHSQTRVAVYMAIGDNPGSNYSIQLRQQFEREGLGDFCLGMVSIPSDLNISAGTKATIQVVTNGDPDGGLYQVREQFCADVTLTDAALSQSDYDSHCKNGTGNTGGFTSGYPNQTSDASASATSSAAGSSASPTTGAASHATAVPWVLGVVGAVAFGML</sequence>
<feature type="region of interest" description="Disordered" evidence="8">
    <location>
        <begin position="171"/>
        <end position="198"/>
    </location>
</feature>
<comment type="subcellular location">
    <subcellularLocation>
        <location evidence="1">Cell membrane</location>
        <topology evidence="1">Lipid-anchor</topology>
        <topology evidence="1">GPI-anchor</topology>
    </subcellularLocation>
</comment>
<keyword evidence="6" id="KW-0325">Glycoprotein</keyword>
<evidence type="ECO:0000256" key="8">
    <source>
        <dbReference type="SAM" id="MobiDB-lite"/>
    </source>
</evidence>